<sequence length="169" mass="19921">MNHAKNMYQYHVWANKALLERMKELPSGVLYEEVRSSYPTIAQTFSHIYAADVMWLQVLKGIDMQEALEPSMAYAERSHLYSAEEFTKSYEELASQFEEWINSQTDFEQKINLKNPWLGSRETAYSEILFHVANHGTYHRGNITTMLRQQSYALAMNDLSLYWYQDEAR</sequence>
<feature type="binding site" evidence="3">
    <location>
        <position position="135"/>
    </location>
    <ligand>
        <name>a divalent metal cation</name>
        <dbReference type="ChEBI" id="CHEBI:60240"/>
    </ligand>
</feature>
<organism evidence="4 5">
    <name type="scientific">Bacillus amyloliquefaciens (strain ATCC 23350 / DSM 7 / BCRC 11601 / CCUG 28519 / NBRC 15535 / NRRL B-14393 / F)</name>
    <dbReference type="NCBI Taxonomy" id="692420"/>
    <lineage>
        <taxon>Bacteria</taxon>
        <taxon>Bacillati</taxon>
        <taxon>Bacillota</taxon>
        <taxon>Bacilli</taxon>
        <taxon>Bacillales</taxon>
        <taxon>Bacillaceae</taxon>
        <taxon>Bacillus</taxon>
        <taxon>Bacillus amyloliquefaciens group</taxon>
    </lineage>
</organism>
<dbReference type="RefSeq" id="WP_013352391.1">
    <property type="nucleotide sequence ID" value="NC_014551.1"/>
</dbReference>
<dbReference type="Gene3D" id="1.20.120.450">
    <property type="entry name" value="dinb family like domain"/>
    <property type="match status" value="1"/>
</dbReference>
<comment type="similarity">
    <text evidence="1">Belongs to the DinB family.</text>
</comment>
<dbReference type="AlphaFoldDB" id="A0A9P1JHH3"/>
<dbReference type="InterPro" id="IPR034660">
    <property type="entry name" value="DinB/YfiT-like"/>
</dbReference>
<feature type="binding site" evidence="3">
    <location>
        <position position="47"/>
    </location>
    <ligand>
        <name>a divalent metal cation</name>
        <dbReference type="ChEBI" id="CHEBI:60240"/>
    </ligand>
</feature>
<dbReference type="Pfam" id="PF05163">
    <property type="entry name" value="DinB"/>
    <property type="match status" value="1"/>
</dbReference>
<dbReference type="InterPro" id="IPR007837">
    <property type="entry name" value="DinB"/>
</dbReference>
<protein>
    <submittedName>
        <fullName evidence="4">DinB1</fullName>
    </submittedName>
</protein>
<reference evidence="4 5" key="1">
    <citation type="journal article" date="2011" name="Int. J. Syst. Evol. Microbiol.">
        <title>Relationship of Bacillus amyloliquefaciens clades associated with strains DSM 7T and FZB42T: a proposal for Bacillus amyloliquefaciens subsp. amyloliquefaciens subsp. nov. and Bacillus amyloliquefaciens subsp. plantarum subsp. nov. based on complete genome sequence comparisons.</title>
        <authorList>
            <person name="Borriss R."/>
            <person name="Chen X.H."/>
            <person name="Rueckert C."/>
            <person name="Blom J."/>
            <person name="Becker A."/>
            <person name="Baumgarth B."/>
            <person name="Fan B."/>
            <person name="Pukall R."/>
            <person name="Schumann P."/>
            <person name="Sproer C."/>
            <person name="Junge H."/>
            <person name="Vater J."/>
            <person name="Puhler A."/>
            <person name="Klenk H.P."/>
        </authorList>
    </citation>
    <scope>NUCLEOTIDE SEQUENCE [LARGE SCALE GENOMIC DNA]</scope>
    <source>
        <strain evidence="5">DSM 7</strain>
    </source>
</reference>
<keyword evidence="5" id="KW-1185">Reference proteome</keyword>
<dbReference type="PANTHER" id="PTHR37302:SF1">
    <property type="entry name" value="PROTEIN DINB"/>
    <property type="match status" value="1"/>
</dbReference>
<dbReference type="GO" id="GO:0046872">
    <property type="term" value="F:metal ion binding"/>
    <property type="evidence" value="ECO:0007669"/>
    <property type="project" value="UniProtKB-KW"/>
</dbReference>
<evidence type="ECO:0000256" key="1">
    <source>
        <dbReference type="ARBA" id="ARBA00008635"/>
    </source>
</evidence>
<name>A0A9P1JHH3_BACAS</name>
<reference evidence="5" key="2">
    <citation type="journal article" date="2011" name="J. Biotechnol.">
        <title>Genome sequence of B. amyloliquefaciens type strain DSM7(T) reveals differences to plant-associated B. amyloliquefaciens FZB42.</title>
        <authorList>
            <person name="Ruckert C."/>
            <person name="Blom J."/>
            <person name="Chen X."/>
            <person name="Reva O."/>
            <person name="Borriss R."/>
        </authorList>
    </citation>
    <scope>NUCLEOTIDE SEQUENCE [LARGE SCALE GENOMIC DNA]</scope>
    <source>
        <strain evidence="5">DSM 7</strain>
    </source>
</reference>
<dbReference type="EMBL" id="FN597644">
    <property type="protein sequence ID" value="CBI42973.1"/>
    <property type="molecule type" value="Genomic_DNA"/>
</dbReference>
<feature type="binding site" evidence="3">
    <location>
        <position position="139"/>
    </location>
    <ligand>
        <name>a divalent metal cation</name>
        <dbReference type="ChEBI" id="CHEBI:60240"/>
    </ligand>
</feature>
<proteinExistence type="inferred from homology"/>
<dbReference type="SUPFAM" id="SSF109854">
    <property type="entry name" value="DinB/YfiT-like putative metalloenzymes"/>
    <property type="match status" value="1"/>
</dbReference>
<gene>
    <name evidence="4" type="primary">dinB1</name>
    <name evidence="4" type="ordered locus">BAMF_1847</name>
</gene>
<dbReference type="Proteomes" id="UP000006562">
    <property type="component" value="Chromosome"/>
</dbReference>
<keyword evidence="2 3" id="KW-0479">Metal-binding</keyword>
<evidence type="ECO:0000313" key="5">
    <source>
        <dbReference type="Proteomes" id="UP000006562"/>
    </source>
</evidence>
<dbReference type="KEGG" id="bao:BAMF_1847"/>
<evidence type="ECO:0000313" key="4">
    <source>
        <dbReference type="EMBL" id="CBI42973.1"/>
    </source>
</evidence>
<evidence type="ECO:0000256" key="3">
    <source>
        <dbReference type="PIRSR" id="PIRSR607837-1"/>
    </source>
</evidence>
<accession>A0A9P1JHH3</accession>
<evidence type="ECO:0000256" key="2">
    <source>
        <dbReference type="ARBA" id="ARBA00022723"/>
    </source>
</evidence>
<dbReference type="PANTHER" id="PTHR37302">
    <property type="entry name" value="SLR1116 PROTEIN"/>
    <property type="match status" value="1"/>
</dbReference>